<reference evidence="8 9" key="1">
    <citation type="submission" date="2019-02" db="EMBL/GenBank/DDBJ databases">
        <title>Deep-cultivation of Planctomycetes and their phenomic and genomic characterization uncovers novel biology.</title>
        <authorList>
            <person name="Wiegand S."/>
            <person name="Jogler M."/>
            <person name="Boedeker C."/>
            <person name="Pinto D."/>
            <person name="Vollmers J."/>
            <person name="Rivas-Marin E."/>
            <person name="Kohn T."/>
            <person name="Peeters S.H."/>
            <person name="Heuer A."/>
            <person name="Rast P."/>
            <person name="Oberbeckmann S."/>
            <person name="Bunk B."/>
            <person name="Jeske O."/>
            <person name="Meyerdierks A."/>
            <person name="Storesund J.E."/>
            <person name="Kallscheuer N."/>
            <person name="Luecker S."/>
            <person name="Lage O.M."/>
            <person name="Pohl T."/>
            <person name="Merkel B.J."/>
            <person name="Hornburger P."/>
            <person name="Mueller R.-W."/>
            <person name="Bruemmer F."/>
            <person name="Labrenz M."/>
            <person name="Spormann A.M."/>
            <person name="Op den Camp H."/>
            <person name="Overmann J."/>
            <person name="Amann R."/>
            <person name="Jetten M.S.M."/>
            <person name="Mascher T."/>
            <person name="Medema M.H."/>
            <person name="Devos D.P."/>
            <person name="Kaster A.-K."/>
            <person name="Ovreas L."/>
            <person name="Rohde M."/>
            <person name="Galperin M.Y."/>
            <person name="Jogler C."/>
        </authorList>
    </citation>
    <scope>NUCLEOTIDE SEQUENCE [LARGE SCALE GENOMIC DNA]</scope>
    <source>
        <strain evidence="8 9">Pan216</strain>
    </source>
</reference>
<dbReference type="InterPro" id="IPR044068">
    <property type="entry name" value="CB"/>
</dbReference>
<dbReference type="Pfam" id="PF00589">
    <property type="entry name" value="Phage_integrase"/>
    <property type="match status" value="1"/>
</dbReference>
<dbReference type="GO" id="GO:0003677">
    <property type="term" value="F:DNA binding"/>
    <property type="evidence" value="ECO:0007669"/>
    <property type="project" value="UniProtKB-UniRule"/>
</dbReference>
<dbReference type="InterPro" id="IPR050090">
    <property type="entry name" value="Tyrosine_recombinase_XerCD"/>
</dbReference>
<organism evidence="8 9">
    <name type="scientific">Kolteria novifilia</name>
    <dbReference type="NCBI Taxonomy" id="2527975"/>
    <lineage>
        <taxon>Bacteria</taxon>
        <taxon>Pseudomonadati</taxon>
        <taxon>Planctomycetota</taxon>
        <taxon>Planctomycetia</taxon>
        <taxon>Kolteriales</taxon>
        <taxon>Kolteriaceae</taxon>
        <taxon>Kolteria</taxon>
    </lineage>
</organism>
<keyword evidence="9" id="KW-1185">Reference proteome</keyword>
<dbReference type="InterPro" id="IPR013762">
    <property type="entry name" value="Integrase-like_cat_sf"/>
</dbReference>
<evidence type="ECO:0000313" key="8">
    <source>
        <dbReference type="EMBL" id="QDU60444.1"/>
    </source>
</evidence>
<evidence type="ECO:0000256" key="3">
    <source>
        <dbReference type="ARBA" id="ARBA00023125"/>
    </source>
</evidence>
<dbReference type="PANTHER" id="PTHR30349:SF41">
    <property type="entry name" value="INTEGRASE_RECOMBINASE PROTEIN MJ0367-RELATED"/>
    <property type="match status" value="1"/>
</dbReference>
<dbReference type="Gene3D" id="1.10.443.10">
    <property type="entry name" value="Intergrase catalytic core"/>
    <property type="match status" value="1"/>
</dbReference>
<gene>
    <name evidence="8" type="ORF">Pan216_12830</name>
</gene>
<evidence type="ECO:0000259" key="7">
    <source>
        <dbReference type="PROSITE" id="PS51900"/>
    </source>
</evidence>
<dbReference type="Proteomes" id="UP000317093">
    <property type="component" value="Chromosome"/>
</dbReference>
<evidence type="ECO:0000256" key="2">
    <source>
        <dbReference type="ARBA" id="ARBA00022908"/>
    </source>
</evidence>
<dbReference type="EMBL" id="CP036279">
    <property type="protein sequence ID" value="QDU60444.1"/>
    <property type="molecule type" value="Genomic_DNA"/>
</dbReference>
<dbReference type="InterPro" id="IPR025269">
    <property type="entry name" value="SAM-like_dom"/>
</dbReference>
<dbReference type="PROSITE" id="PS51898">
    <property type="entry name" value="TYR_RECOMBINASE"/>
    <property type="match status" value="1"/>
</dbReference>
<dbReference type="Gene3D" id="1.10.150.130">
    <property type="match status" value="1"/>
</dbReference>
<dbReference type="CDD" id="cd00796">
    <property type="entry name" value="INT_Rci_Hp1_C"/>
    <property type="match status" value="1"/>
</dbReference>
<evidence type="ECO:0000256" key="1">
    <source>
        <dbReference type="ARBA" id="ARBA00008857"/>
    </source>
</evidence>
<evidence type="ECO:0000313" key="9">
    <source>
        <dbReference type="Proteomes" id="UP000317093"/>
    </source>
</evidence>
<feature type="domain" description="Core-binding (CB)" evidence="7">
    <location>
        <begin position="64"/>
        <end position="145"/>
    </location>
</feature>
<evidence type="ECO:0000256" key="5">
    <source>
        <dbReference type="PROSITE-ProRule" id="PRU01248"/>
    </source>
</evidence>
<evidence type="ECO:0000256" key="4">
    <source>
        <dbReference type="ARBA" id="ARBA00023172"/>
    </source>
</evidence>
<proteinExistence type="inferred from homology"/>
<evidence type="ECO:0000259" key="6">
    <source>
        <dbReference type="PROSITE" id="PS51898"/>
    </source>
</evidence>
<dbReference type="RefSeq" id="WP_145256277.1">
    <property type="nucleotide sequence ID" value="NZ_CP036279.1"/>
</dbReference>
<dbReference type="PROSITE" id="PS51900">
    <property type="entry name" value="CB"/>
    <property type="match status" value="1"/>
</dbReference>
<accession>A0A518B0F9</accession>
<dbReference type="InterPro" id="IPR002104">
    <property type="entry name" value="Integrase_catalytic"/>
</dbReference>
<feature type="domain" description="Tyr recombinase" evidence="6">
    <location>
        <begin position="171"/>
        <end position="348"/>
    </location>
</feature>
<dbReference type="InterPro" id="IPR010998">
    <property type="entry name" value="Integrase_recombinase_N"/>
</dbReference>
<dbReference type="AlphaFoldDB" id="A0A518B0F9"/>
<name>A0A518B0F9_9BACT</name>
<keyword evidence="4" id="KW-0233">DNA recombination</keyword>
<dbReference type="GO" id="GO:0015074">
    <property type="term" value="P:DNA integration"/>
    <property type="evidence" value="ECO:0007669"/>
    <property type="project" value="UniProtKB-KW"/>
</dbReference>
<dbReference type="PANTHER" id="PTHR30349">
    <property type="entry name" value="PHAGE INTEGRASE-RELATED"/>
    <property type="match status" value="1"/>
</dbReference>
<keyword evidence="2" id="KW-0229">DNA integration</keyword>
<dbReference type="KEGG" id="knv:Pan216_12830"/>
<dbReference type="SUPFAM" id="SSF56349">
    <property type="entry name" value="DNA breaking-rejoining enzymes"/>
    <property type="match status" value="1"/>
</dbReference>
<sequence length="366" mass="41786">MPERTRVWIQQRKGRTLALEWHDPTTGKRRTKSTGTNDWRAAEQQRAELEVDLNRGVDVGAGQMRWSRLRELYETEKLIETSPTNQKRAIDVFDSFESHVKLTTINSVTERTIAAYVATLRERNLSPFTIQLHLRYLRAILRWAYKRQYLVRVPTIEMPPVPKAISRKKIRAAANITGEVFDRLLAACPNDGWRLFLAFCWHAGLRSSEARNVRGEDIDLEGHRIFIPNAKSRNSDEHAFISPELNAILVGRYPKGIPSGQLISKREVSEDKSAISGTFQKIARRAGVKGASKHDLVTIHDLRRAYGSRMAGRVPAQVLQRLMRHANLSTTMSFYADTEAAAVEALWKDQPRPDVAPTWREVENVK</sequence>
<dbReference type="Pfam" id="PF13102">
    <property type="entry name" value="Phage_int_SAM_5"/>
    <property type="match status" value="1"/>
</dbReference>
<keyword evidence="3 5" id="KW-0238">DNA-binding</keyword>
<dbReference type="GO" id="GO:0006310">
    <property type="term" value="P:DNA recombination"/>
    <property type="evidence" value="ECO:0007669"/>
    <property type="project" value="UniProtKB-KW"/>
</dbReference>
<comment type="similarity">
    <text evidence="1">Belongs to the 'phage' integrase family.</text>
</comment>
<dbReference type="InterPro" id="IPR011010">
    <property type="entry name" value="DNA_brk_join_enz"/>
</dbReference>
<dbReference type="OrthoDB" id="266605at2"/>
<protein>
    <submittedName>
        <fullName evidence="8">Site-specific tyrosine recombinase XerD</fullName>
    </submittedName>
</protein>